<dbReference type="Proteomes" id="UP001282474">
    <property type="component" value="Unassembled WGS sequence"/>
</dbReference>
<evidence type="ECO:0000256" key="1">
    <source>
        <dbReference type="SAM" id="MobiDB-lite"/>
    </source>
</evidence>
<keyword evidence="3" id="KW-1185">Reference proteome</keyword>
<comment type="caution">
    <text evidence="2">The sequence shown here is derived from an EMBL/GenBank/DDBJ whole genome shotgun (WGS) entry which is preliminary data.</text>
</comment>
<name>A0ABU4MIG3_9ACTN</name>
<proteinExistence type="predicted"/>
<evidence type="ECO:0000313" key="3">
    <source>
        <dbReference type="Proteomes" id="UP001282474"/>
    </source>
</evidence>
<reference evidence="2 3" key="1">
    <citation type="journal article" date="2023" name="Microb. Genom.">
        <title>Mesoterricola silvestris gen. nov., sp. nov., Mesoterricola sediminis sp. nov., Geothrix oryzae sp. nov., Geothrix edaphica sp. nov., Geothrix rubra sp. nov., and Geothrix limicola sp. nov., six novel members of Acidobacteriota isolated from soils.</title>
        <authorList>
            <person name="Weisberg A.J."/>
            <person name="Pearce E."/>
            <person name="Kramer C.G."/>
            <person name="Chang J.H."/>
            <person name="Clarke C.R."/>
        </authorList>
    </citation>
    <scope>NUCLEOTIDE SEQUENCE [LARGE SCALE GENOMIC DNA]</scope>
    <source>
        <strain evidence="2 3">NE20-4-1</strain>
    </source>
</reference>
<feature type="region of interest" description="Disordered" evidence="1">
    <location>
        <begin position="444"/>
        <end position="464"/>
    </location>
</feature>
<sequence length="464" mass="51539">MLQHTVAAVVDTRIWDGTPNQALLAWLGDDGHHFDGTQLVIHTTDGDLYPEPGWTIVRWPDRDLSVMSSRAAVKRLAPAELMGMRLMLDPSAPPGSVTLSTTRPGRMAEVDEQSSASEEVVHPTLGPQVSPPQGVDDSGSGPDFTSPLAGIEVRVPCPYCPPPAMISRTLITDHIAREHRPGLVYPPNLATNEDVHRIAQRRDSILNLLDRLDRSSTLTQEERALLRRSVHAEGMERDNLASSYLELTSYMRQISAGRETWKAKAEEIERDRDRHAAALGEVLATFVHKVDGYRLPRVRSGDVDVLTLEKWRSVVAPTGEQAAPVNWQTIAQQRERELKTAAEARRRAEMAIARVRLIRKAPSRSPFNLHANAQDDGWDQALDAVHAALGTPEQCETGNARKDHPVHELLAALEAGIPHPDPRDLISRYYQAIHELCCPYDHTEHRPDQATAANRATPDEPTER</sequence>
<accession>A0ABU4MIG3</accession>
<protein>
    <submittedName>
        <fullName evidence="2">Uncharacterized protein</fullName>
    </submittedName>
</protein>
<dbReference type="EMBL" id="JARAWJ010000005">
    <property type="protein sequence ID" value="MDX3037261.1"/>
    <property type="molecule type" value="Genomic_DNA"/>
</dbReference>
<feature type="region of interest" description="Disordered" evidence="1">
    <location>
        <begin position="90"/>
        <end position="147"/>
    </location>
</feature>
<organism evidence="2 3">
    <name type="scientific">Streptomyces caniscabiei</name>
    <dbReference type="NCBI Taxonomy" id="2746961"/>
    <lineage>
        <taxon>Bacteria</taxon>
        <taxon>Bacillati</taxon>
        <taxon>Actinomycetota</taxon>
        <taxon>Actinomycetes</taxon>
        <taxon>Kitasatosporales</taxon>
        <taxon>Streptomycetaceae</taxon>
        <taxon>Streptomyces</taxon>
    </lineage>
</organism>
<evidence type="ECO:0000313" key="2">
    <source>
        <dbReference type="EMBL" id="MDX3037261.1"/>
    </source>
</evidence>
<gene>
    <name evidence="2" type="ORF">PV383_08775</name>
</gene>
<dbReference type="RefSeq" id="WP_193383381.1">
    <property type="nucleotide sequence ID" value="NZ_JABXWI010000001.1"/>
</dbReference>